<feature type="repeat" description="ANK" evidence="3">
    <location>
        <begin position="52"/>
        <end position="84"/>
    </location>
</feature>
<feature type="compositionally biased region" description="Polar residues" evidence="4">
    <location>
        <begin position="396"/>
        <end position="417"/>
    </location>
</feature>
<reference evidence="5" key="2">
    <citation type="journal article" date="2020" name="Nat. Commun.">
        <title>Large-scale genome sequencing of mycorrhizal fungi provides insights into the early evolution of symbiotic traits.</title>
        <authorList>
            <person name="Miyauchi S."/>
            <person name="Kiss E."/>
            <person name="Kuo A."/>
            <person name="Drula E."/>
            <person name="Kohler A."/>
            <person name="Sanchez-Garcia M."/>
            <person name="Morin E."/>
            <person name="Andreopoulos B."/>
            <person name="Barry K.W."/>
            <person name="Bonito G."/>
            <person name="Buee M."/>
            <person name="Carver A."/>
            <person name="Chen C."/>
            <person name="Cichocki N."/>
            <person name="Clum A."/>
            <person name="Culley D."/>
            <person name="Crous P.W."/>
            <person name="Fauchery L."/>
            <person name="Girlanda M."/>
            <person name="Hayes R.D."/>
            <person name="Keri Z."/>
            <person name="LaButti K."/>
            <person name="Lipzen A."/>
            <person name="Lombard V."/>
            <person name="Magnuson J."/>
            <person name="Maillard F."/>
            <person name="Murat C."/>
            <person name="Nolan M."/>
            <person name="Ohm R.A."/>
            <person name="Pangilinan J."/>
            <person name="Pereira M.F."/>
            <person name="Perotto S."/>
            <person name="Peter M."/>
            <person name="Pfister S."/>
            <person name="Riley R."/>
            <person name="Sitrit Y."/>
            <person name="Stielow J.B."/>
            <person name="Szollosi G."/>
            <person name="Zifcakova L."/>
            <person name="Stursova M."/>
            <person name="Spatafora J.W."/>
            <person name="Tedersoo L."/>
            <person name="Vaario L.M."/>
            <person name="Yamada A."/>
            <person name="Yan M."/>
            <person name="Wang P."/>
            <person name="Xu J."/>
            <person name="Bruns T."/>
            <person name="Baldrian P."/>
            <person name="Vilgalys R."/>
            <person name="Dunand C."/>
            <person name="Henrissat B."/>
            <person name="Grigoriev I.V."/>
            <person name="Hibbett D."/>
            <person name="Nagy L.G."/>
            <person name="Martin F.M."/>
        </authorList>
    </citation>
    <scope>NUCLEOTIDE SEQUENCE</scope>
    <source>
        <strain evidence="5">Prilba</strain>
    </source>
</reference>
<gene>
    <name evidence="5" type="ORF">DFH94DRAFT_680556</name>
</gene>
<feature type="region of interest" description="Disordered" evidence="4">
    <location>
        <begin position="710"/>
        <end position="758"/>
    </location>
</feature>
<feature type="compositionally biased region" description="Low complexity" evidence="4">
    <location>
        <begin position="253"/>
        <end position="263"/>
    </location>
</feature>
<feature type="compositionally biased region" description="Low complexity" evidence="4">
    <location>
        <begin position="739"/>
        <end position="753"/>
    </location>
</feature>
<evidence type="ECO:0000256" key="2">
    <source>
        <dbReference type="ARBA" id="ARBA00023043"/>
    </source>
</evidence>
<evidence type="ECO:0000313" key="6">
    <source>
        <dbReference type="Proteomes" id="UP000759537"/>
    </source>
</evidence>
<evidence type="ECO:0000256" key="1">
    <source>
        <dbReference type="ARBA" id="ARBA00022737"/>
    </source>
</evidence>
<name>A0A9P5TAV3_9AGAM</name>
<dbReference type="SMART" id="SM00248">
    <property type="entry name" value="ANK"/>
    <property type="match status" value="3"/>
</dbReference>
<evidence type="ECO:0000256" key="3">
    <source>
        <dbReference type="PROSITE-ProRule" id="PRU00023"/>
    </source>
</evidence>
<protein>
    <recommendedName>
        <fullName evidence="7">Ankyrin</fullName>
    </recommendedName>
</protein>
<dbReference type="InterPro" id="IPR036770">
    <property type="entry name" value="Ankyrin_rpt-contain_sf"/>
</dbReference>
<keyword evidence="1" id="KW-0677">Repeat</keyword>
<reference evidence="5" key="1">
    <citation type="submission" date="2019-10" db="EMBL/GenBank/DDBJ databases">
        <authorList>
            <consortium name="DOE Joint Genome Institute"/>
            <person name="Kuo A."/>
            <person name="Miyauchi S."/>
            <person name="Kiss E."/>
            <person name="Drula E."/>
            <person name="Kohler A."/>
            <person name="Sanchez-Garcia M."/>
            <person name="Andreopoulos B."/>
            <person name="Barry K.W."/>
            <person name="Bonito G."/>
            <person name="Buee M."/>
            <person name="Carver A."/>
            <person name="Chen C."/>
            <person name="Cichocki N."/>
            <person name="Clum A."/>
            <person name="Culley D."/>
            <person name="Crous P.W."/>
            <person name="Fauchery L."/>
            <person name="Girlanda M."/>
            <person name="Hayes R."/>
            <person name="Keri Z."/>
            <person name="LaButti K."/>
            <person name="Lipzen A."/>
            <person name="Lombard V."/>
            <person name="Magnuson J."/>
            <person name="Maillard F."/>
            <person name="Morin E."/>
            <person name="Murat C."/>
            <person name="Nolan M."/>
            <person name="Ohm R."/>
            <person name="Pangilinan J."/>
            <person name="Pereira M."/>
            <person name="Perotto S."/>
            <person name="Peter M."/>
            <person name="Riley R."/>
            <person name="Sitrit Y."/>
            <person name="Stielow B."/>
            <person name="Szollosi G."/>
            <person name="Zifcakova L."/>
            <person name="Stursova M."/>
            <person name="Spatafora J.W."/>
            <person name="Tedersoo L."/>
            <person name="Vaario L.-M."/>
            <person name="Yamada A."/>
            <person name="Yan M."/>
            <person name="Wang P."/>
            <person name="Xu J."/>
            <person name="Bruns T."/>
            <person name="Baldrian P."/>
            <person name="Vilgalys R."/>
            <person name="Henrissat B."/>
            <person name="Grigoriev I.V."/>
            <person name="Hibbett D."/>
            <person name="Nagy L.G."/>
            <person name="Martin F.M."/>
        </authorList>
    </citation>
    <scope>NUCLEOTIDE SEQUENCE</scope>
    <source>
        <strain evidence="5">Prilba</strain>
    </source>
</reference>
<feature type="region of interest" description="Disordered" evidence="4">
    <location>
        <begin position="485"/>
        <end position="511"/>
    </location>
</feature>
<dbReference type="SUPFAM" id="SSF48403">
    <property type="entry name" value="Ankyrin repeat"/>
    <property type="match status" value="1"/>
</dbReference>
<evidence type="ECO:0000313" key="5">
    <source>
        <dbReference type="EMBL" id="KAF8482483.1"/>
    </source>
</evidence>
<feature type="compositionally biased region" description="Low complexity" evidence="4">
    <location>
        <begin position="334"/>
        <end position="353"/>
    </location>
</feature>
<keyword evidence="2 3" id="KW-0040">ANK repeat</keyword>
<feature type="repeat" description="ANK" evidence="3">
    <location>
        <begin position="103"/>
        <end position="135"/>
    </location>
</feature>
<proteinExistence type="predicted"/>
<accession>A0A9P5TAV3</accession>
<dbReference type="OrthoDB" id="194358at2759"/>
<dbReference type="InterPro" id="IPR002110">
    <property type="entry name" value="Ankyrin_rpt"/>
</dbReference>
<keyword evidence="6" id="KW-1185">Reference proteome</keyword>
<organism evidence="5 6">
    <name type="scientific">Russula ochroleuca</name>
    <dbReference type="NCBI Taxonomy" id="152965"/>
    <lineage>
        <taxon>Eukaryota</taxon>
        <taxon>Fungi</taxon>
        <taxon>Dikarya</taxon>
        <taxon>Basidiomycota</taxon>
        <taxon>Agaricomycotina</taxon>
        <taxon>Agaricomycetes</taxon>
        <taxon>Russulales</taxon>
        <taxon>Russulaceae</taxon>
        <taxon>Russula</taxon>
    </lineage>
</organism>
<dbReference type="Pfam" id="PF00023">
    <property type="entry name" value="Ank"/>
    <property type="match status" value="1"/>
</dbReference>
<dbReference type="Proteomes" id="UP000759537">
    <property type="component" value="Unassembled WGS sequence"/>
</dbReference>
<feature type="compositionally biased region" description="Pro residues" evidence="4">
    <location>
        <begin position="242"/>
        <end position="252"/>
    </location>
</feature>
<dbReference type="PROSITE" id="PS50297">
    <property type="entry name" value="ANK_REP_REGION"/>
    <property type="match status" value="2"/>
</dbReference>
<feature type="region of interest" description="Disordered" evidence="4">
    <location>
        <begin position="594"/>
        <end position="635"/>
    </location>
</feature>
<feature type="compositionally biased region" description="Polar residues" evidence="4">
    <location>
        <begin position="315"/>
        <end position="324"/>
    </location>
</feature>
<dbReference type="Pfam" id="PF12796">
    <property type="entry name" value="Ank_2"/>
    <property type="match status" value="1"/>
</dbReference>
<evidence type="ECO:0000256" key="4">
    <source>
        <dbReference type="SAM" id="MobiDB-lite"/>
    </source>
</evidence>
<evidence type="ECO:0008006" key="7">
    <source>
        <dbReference type="Google" id="ProtNLM"/>
    </source>
</evidence>
<feature type="region of interest" description="Disordered" evidence="4">
    <location>
        <begin position="315"/>
        <end position="446"/>
    </location>
</feature>
<feature type="compositionally biased region" description="Low complexity" evidence="4">
    <location>
        <begin position="491"/>
        <end position="511"/>
    </location>
</feature>
<dbReference type="PROSITE" id="PS50088">
    <property type="entry name" value="ANK_REPEAT"/>
    <property type="match status" value="2"/>
</dbReference>
<dbReference type="PANTHER" id="PTHR24173:SF74">
    <property type="entry name" value="ANKYRIN REPEAT DOMAIN-CONTAINING PROTEIN 16"/>
    <property type="match status" value="1"/>
</dbReference>
<feature type="compositionally biased region" description="Basic residues" evidence="4">
    <location>
        <begin position="291"/>
        <end position="300"/>
    </location>
</feature>
<dbReference type="PANTHER" id="PTHR24173">
    <property type="entry name" value="ANKYRIN REPEAT CONTAINING"/>
    <property type="match status" value="1"/>
</dbReference>
<dbReference type="AlphaFoldDB" id="A0A9P5TAV3"/>
<feature type="region of interest" description="Disordered" evidence="4">
    <location>
        <begin position="227"/>
        <end position="303"/>
    </location>
</feature>
<feature type="compositionally biased region" description="Low complexity" evidence="4">
    <location>
        <begin position="371"/>
        <end position="395"/>
    </location>
</feature>
<comment type="caution">
    <text evidence="5">The sequence shown here is derived from an EMBL/GenBank/DDBJ whole genome shotgun (WGS) entry which is preliminary data.</text>
</comment>
<sequence length="847" mass="90186">MPTSSRHHKAEAKFNVTTEFPHLGLHSAAATGNIGLVKYAISHGQPINSVIDGVLPLHAACSGGSDMVVRLLIDNGADVNASRLPRRFSDKTRCPSAPIIGTSGSTPLHFAAANGHTEVVLTLLRHGARPDRADKRGVTPEILARQHGWLACADAIRDWIANKDRDLLERETRLSGIPLDDPDPISQSRERHGSLCACEGPECMSTHVIPRLCVKRSIENAILLFRPGTSPQDGAIPMPDDNWPPPESPDLPPSVSSRRPSLPQSDEPLSTRPSYGRPRRPSSAGNGAERPHHHHSRRLGSKYSLLNLFRKSSTEMLSTHSTPGGATPDVNMGTGTSNTTSSPTSPLSSSPSTFALELNGLGQDGSPPARSSMLRSNGVSSGSSSGVPSVSIPSSQHPQTSRSLRFNSSEPNVSSRGKSPRRAALGSSPGHDGRLSEESEDEDEEYGIEAVRSRMMTGEASTQDIDFPFSIDVPVEDELPGLSDVRGRGDSLSTNLSATTASTSSLRTPSALPTILPSTSEDVKLLPHAHRPPPLTGLSATIVSTQAEAEALVAHARGQVLTAREGDDIPLSARLAALGESLRLERKFKEAKESVTPIERRASEGTALDTADAESWEQDKANGKTRSASVSAGAGTDRNLSLDYRVGHSWRGRSRRPITNESALSSDDGLLVPHPDPDMHVIHHRSRSAAPAHAEGDMTRAVRTPIHSPRLARAPSLDQPSFTEATAPSPGIKSAPLATTSPTPISRSRTPDPNYERGVPLTRIVTAPPQESPVFNYVVPSPVVDVVVRRGNERAQAVSRANKLARMGFAPEVKVLSTGAATPPGHGHGHGHRFGIRSLVQSLKGKS</sequence>
<feature type="compositionally biased region" description="Basic and acidic residues" evidence="4">
    <location>
        <begin position="594"/>
        <end position="603"/>
    </location>
</feature>
<dbReference type="EMBL" id="WHVB01000005">
    <property type="protein sequence ID" value="KAF8482483.1"/>
    <property type="molecule type" value="Genomic_DNA"/>
</dbReference>
<dbReference type="Gene3D" id="1.25.40.20">
    <property type="entry name" value="Ankyrin repeat-containing domain"/>
    <property type="match status" value="1"/>
</dbReference>